<gene>
    <name evidence="8" type="ORF">ACFO3D_16705</name>
</gene>
<evidence type="ECO:0000256" key="6">
    <source>
        <dbReference type="ARBA" id="ARBA00022842"/>
    </source>
</evidence>
<keyword evidence="6" id="KW-0460">Magnesium</keyword>
<organism evidence="8 9">
    <name type="scientific">Virgibacillus kekensis</name>
    <dbReference type="NCBI Taxonomy" id="202261"/>
    <lineage>
        <taxon>Bacteria</taxon>
        <taxon>Bacillati</taxon>
        <taxon>Bacillota</taxon>
        <taxon>Bacilli</taxon>
        <taxon>Bacillales</taxon>
        <taxon>Bacillaceae</taxon>
        <taxon>Virgibacillus</taxon>
    </lineage>
</organism>
<dbReference type="PANTHER" id="PTHR37311">
    <property type="entry name" value="2-PHOSPHOSULFOLACTATE PHOSPHATASE-RELATED"/>
    <property type="match status" value="1"/>
</dbReference>
<reference evidence="9" key="1">
    <citation type="journal article" date="2019" name="Int. J. Syst. Evol. Microbiol.">
        <title>The Global Catalogue of Microorganisms (GCM) 10K type strain sequencing project: providing services to taxonomists for standard genome sequencing and annotation.</title>
        <authorList>
            <consortium name="The Broad Institute Genomics Platform"/>
            <consortium name="The Broad Institute Genome Sequencing Center for Infectious Disease"/>
            <person name="Wu L."/>
            <person name="Ma J."/>
        </authorList>
    </citation>
    <scope>NUCLEOTIDE SEQUENCE [LARGE SCALE GENOMIC DNA]</scope>
    <source>
        <strain evidence="9">CGMCC 4.7426</strain>
    </source>
</reference>
<keyword evidence="9" id="KW-1185">Reference proteome</keyword>
<evidence type="ECO:0000313" key="9">
    <source>
        <dbReference type="Proteomes" id="UP001595989"/>
    </source>
</evidence>
<accession>A0ABV9DN42</accession>
<comment type="similarity">
    <text evidence="2">Belongs to the ComB family.</text>
</comment>
<evidence type="ECO:0000256" key="4">
    <source>
        <dbReference type="ARBA" id="ARBA00021948"/>
    </source>
</evidence>
<evidence type="ECO:0000256" key="5">
    <source>
        <dbReference type="ARBA" id="ARBA00022801"/>
    </source>
</evidence>
<dbReference type="RefSeq" id="WP_390298761.1">
    <property type="nucleotide sequence ID" value="NZ_JBHSFU010000011.1"/>
</dbReference>
<proteinExistence type="inferred from homology"/>
<name>A0ABV9DN42_9BACI</name>
<dbReference type="Proteomes" id="UP001595989">
    <property type="component" value="Unassembled WGS sequence"/>
</dbReference>
<evidence type="ECO:0000256" key="1">
    <source>
        <dbReference type="ARBA" id="ARBA00001946"/>
    </source>
</evidence>
<comment type="caution">
    <text evidence="8">The sequence shown here is derived from an EMBL/GenBank/DDBJ whole genome shotgun (WGS) entry which is preliminary data.</text>
</comment>
<comment type="cofactor">
    <cofactor evidence="1">
        <name>Mg(2+)</name>
        <dbReference type="ChEBI" id="CHEBI:18420"/>
    </cofactor>
</comment>
<dbReference type="InterPro" id="IPR005238">
    <property type="entry name" value="ComB-like"/>
</dbReference>
<dbReference type="PANTHER" id="PTHR37311:SF1">
    <property type="entry name" value="2-PHOSPHOSULFOLACTATE PHOSPHATASE-RELATED"/>
    <property type="match status" value="1"/>
</dbReference>
<dbReference type="Pfam" id="PF04029">
    <property type="entry name" value="2-ph_phosp"/>
    <property type="match status" value="1"/>
</dbReference>
<evidence type="ECO:0000256" key="3">
    <source>
        <dbReference type="ARBA" id="ARBA00012953"/>
    </source>
</evidence>
<dbReference type="EC" id="3.1.3.71" evidence="3"/>
<dbReference type="SUPFAM" id="SSF142823">
    <property type="entry name" value="ComB-like"/>
    <property type="match status" value="1"/>
</dbReference>
<comment type="catalytic activity">
    <reaction evidence="7">
        <text>(2R)-O-phospho-3-sulfolactate + H2O = (2R)-3-sulfolactate + phosphate</text>
        <dbReference type="Rhea" id="RHEA:23416"/>
        <dbReference type="ChEBI" id="CHEBI:15377"/>
        <dbReference type="ChEBI" id="CHEBI:15597"/>
        <dbReference type="ChEBI" id="CHEBI:43474"/>
        <dbReference type="ChEBI" id="CHEBI:58738"/>
        <dbReference type="EC" id="3.1.3.71"/>
    </reaction>
</comment>
<sequence length="231" mass="26118">MQIHLFQGSHTPPVQSNVTIVVDVIRAFTVSFYALLQGADRILLMETAEQAIKFRQKNPTFLLAGETNGYPIEGFNFENSPYQIKQQELKGRTLVQKTTNGVRAALNCLDTEHLFVTGFAGAKTTAEYVREEFADRLDPPVINIVASHPTDEDDFACAVYIKSILEGSRDISFLEVINRIRQSEAAEKFFDEKKPEFKREDLLICLEERPSDFVMKVNGTGKIPMIERVIV</sequence>
<evidence type="ECO:0000256" key="2">
    <source>
        <dbReference type="ARBA" id="ARBA00009997"/>
    </source>
</evidence>
<protein>
    <recommendedName>
        <fullName evidence="4">Probable 2-phosphosulfolactate phosphatase</fullName>
        <ecNumber evidence="3">3.1.3.71</ecNumber>
    </recommendedName>
</protein>
<evidence type="ECO:0000313" key="8">
    <source>
        <dbReference type="EMBL" id="MFC4559827.1"/>
    </source>
</evidence>
<keyword evidence="5" id="KW-0378">Hydrolase</keyword>
<dbReference type="InterPro" id="IPR036702">
    <property type="entry name" value="ComB-like_sf"/>
</dbReference>
<dbReference type="Gene3D" id="3.90.1560.10">
    <property type="entry name" value="ComB-like"/>
    <property type="match status" value="1"/>
</dbReference>
<dbReference type="EMBL" id="JBHSFU010000011">
    <property type="protein sequence ID" value="MFC4559827.1"/>
    <property type="molecule type" value="Genomic_DNA"/>
</dbReference>
<evidence type="ECO:0000256" key="7">
    <source>
        <dbReference type="ARBA" id="ARBA00033711"/>
    </source>
</evidence>